<feature type="domain" description="HTH tetR-type" evidence="5">
    <location>
        <begin position="10"/>
        <end position="70"/>
    </location>
</feature>
<dbReference type="SUPFAM" id="SSF46689">
    <property type="entry name" value="Homeodomain-like"/>
    <property type="match status" value="1"/>
</dbReference>
<reference evidence="6 7" key="1">
    <citation type="submission" date="2024-06" db="EMBL/GenBank/DDBJ databases">
        <title>The Natural Products Discovery Center: Release of the First 8490 Sequenced Strains for Exploring Actinobacteria Biosynthetic Diversity.</title>
        <authorList>
            <person name="Kalkreuter E."/>
            <person name="Kautsar S.A."/>
            <person name="Yang D."/>
            <person name="Bader C.D."/>
            <person name="Teijaro C.N."/>
            <person name="Fluegel L."/>
            <person name="Davis C.M."/>
            <person name="Simpson J.R."/>
            <person name="Lauterbach L."/>
            <person name="Steele A.D."/>
            <person name="Gui C."/>
            <person name="Meng S."/>
            <person name="Li G."/>
            <person name="Viehrig K."/>
            <person name="Ye F."/>
            <person name="Su P."/>
            <person name="Kiefer A.F."/>
            <person name="Nichols A."/>
            <person name="Cepeda A.J."/>
            <person name="Yan W."/>
            <person name="Fan B."/>
            <person name="Jiang Y."/>
            <person name="Adhikari A."/>
            <person name="Zheng C.-J."/>
            <person name="Schuster L."/>
            <person name="Cowan T.M."/>
            <person name="Smanski M.J."/>
            <person name="Chevrette M.G."/>
            <person name="De Carvalho L.P.S."/>
            <person name="Shen B."/>
        </authorList>
    </citation>
    <scope>NUCLEOTIDE SEQUENCE [LARGE SCALE GENOMIC DNA]</scope>
    <source>
        <strain evidence="6 7">NPDC052347</strain>
    </source>
</reference>
<feature type="DNA-binding region" description="H-T-H motif" evidence="4">
    <location>
        <begin position="33"/>
        <end position="52"/>
    </location>
</feature>
<dbReference type="RefSeq" id="WP_109282155.1">
    <property type="nucleotide sequence ID" value="NZ_JBFAUK010000017.1"/>
</dbReference>
<keyword evidence="7" id="KW-1185">Reference proteome</keyword>
<dbReference type="Pfam" id="PF00440">
    <property type="entry name" value="TetR_N"/>
    <property type="match status" value="1"/>
</dbReference>
<keyword evidence="1" id="KW-0805">Transcription regulation</keyword>
<dbReference type="PANTHER" id="PTHR30055:SF234">
    <property type="entry name" value="HTH-TYPE TRANSCRIPTIONAL REGULATOR BETI"/>
    <property type="match status" value="1"/>
</dbReference>
<evidence type="ECO:0000313" key="6">
    <source>
        <dbReference type="EMBL" id="MEV5508902.1"/>
    </source>
</evidence>
<organism evidence="6 7">
    <name type="scientific">Streptomyces orinoci</name>
    <name type="common">Streptoverticillium orinoci</name>
    <dbReference type="NCBI Taxonomy" id="67339"/>
    <lineage>
        <taxon>Bacteria</taxon>
        <taxon>Bacillati</taxon>
        <taxon>Actinomycetota</taxon>
        <taxon>Actinomycetes</taxon>
        <taxon>Kitasatosporales</taxon>
        <taxon>Streptomycetaceae</taxon>
        <taxon>Streptomyces</taxon>
    </lineage>
</organism>
<protein>
    <submittedName>
        <fullName evidence="6">TetR/AcrR family transcriptional regulator</fullName>
    </submittedName>
</protein>
<dbReference type="InterPro" id="IPR001647">
    <property type="entry name" value="HTH_TetR"/>
</dbReference>
<name>A0ABV3K2H9_STRON</name>
<proteinExistence type="predicted"/>
<evidence type="ECO:0000256" key="3">
    <source>
        <dbReference type="ARBA" id="ARBA00023163"/>
    </source>
</evidence>
<dbReference type="PROSITE" id="PS50977">
    <property type="entry name" value="HTH_TETR_2"/>
    <property type="match status" value="1"/>
</dbReference>
<keyword evidence="2 4" id="KW-0238">DNA-binding</keyword>
<keyword evidence="3" id="KW-0804">Transcription</keyword>
<evidence type="ECO:0000259" key="5">
    <source>
        <dbReference type="PROSITE" id="PS50977"/>
    </source>
</evidence>
<dbReference type="PANTHER" id="PTHR30055">
    <property type="entry name" value="HTH-TYPE TRANSCRIPTIONAL REGULATOR RUTR"/>
    <property type="match status" value="1"/>
</dbReference>
<dbReference type="InterPro" id="IPR050109">
    <property type="entry name" value="HTH-type_TetR-like_transc_reg"/>
</dbReference>
<comment type="caution">
    <text evidence="6">The sequence shown here is derived from an EMBL/GenBank/DDBJ whole genome shotgun (WGS) entry which is preliminary data.</text>
</comment>
<dbReference type="PRINTS" id="PR00455">
    <property type="entry name" value="HTHTETR"/>
</dbReference>
<evidence type="ECO:0000313" key="7">
    <source>
        <dbReference type="Proteomes" id="UP001552594"/>
    </source>
</evidence>
<dbReference type="Gene3D" id="1.10.357.10">
    <property type="entry name" value="Tetracycline Repressor, domain 2"/>
    <property type="match status" value="1"/>
</dbReference>
<dbReference type="InterPro" id="IPR009057">
    <property type="entry name" value="Homeodomain-like_sf"/>
</dbReference>
<dbReference type="EMBL" id="JBFAUK010000017">
    <property type="protein sequence ID" value="MEV5508902.1"/>
    <property type="molecule type" value="Genomic_DNA"/>
</dbReference>
<evidence type="ECO:0000256" key="2">
    <source>
        <dbReference type="ARBA" id="ARBA00023125"/>
    </source>
</evidence>
<sequence>MGSSAPRRRSDTRERIQQVALRLFLDQGYEKTALREIADELGVTKAALYYHFKTKEDILAGLFETVGAELDEVIAWGREQGGELDAGLELLERCSVIFAKSAPLLIILQTNQAALHCMSVGQDFRARVGALAGLLRRPDAPVAMQVRSLTALLTLHFGVFALQSVEGDMEEKRLALLASAQELLASAYRESGVG</sequence>
<gene>
    <name evidence="6" type="ORF">AB0L16_21065</name>
</gene>
<accession>A0ABV3K2H9</accession>
<dbReference type="Proteomes" id="UP001552594">
    <property type="component" value="Unassembled WGS sequence"/>
</dbReference>
<evidence type="ECO:0000256" key="4">
    <source>
        <dbReference type="PROSITE-ProRule" id="PRU00335"/>
    </source>
</evidence>
<evidence type="ECO:0000256" key="1">
    <source>
        <dbReference type="ARBA" id="ARBA00023015"/>
    </source>
</evidence>